<dbReference type="Gene3D" id="3.30.559.30">
    <property type="entry name" value="Nonribosomal peptide synthetase, condensation domain"/>
    <property type="match status" value="1"/>
</dbReference>
<protein>
    <submittedName>
        <fullName evidence="3">Uncharacterized protein LOC106152671</fullName>
    </submittedName>
</protein>
<dbReference type="InterPro" id="IPR023213">
    <property type="entry name" value="CAT-like_dom_sf"/>
</dbReference>
<dbReference type="InterPro" id="IPR052058">
    <property type="entry name" value="Alcohol_O-acetyltransferase"/>
</dbReference>
<gene>
    <name evidence="3" type="primary">LOC106152671</name>
</gene>
<proteinExistence type="predicted"/>
<name>A0A1S3H733_LINAN</name>
<feature type="domain" description="Condensation" evidence="1">
    <location>
        <begin position="17"/>
        <end position="460"/>
    </location>
</feature>
<dbReference type="KEGG" id="lak:106152671"/>
<dbReference type="InterPro" id="IPR001242">
    <property type="entry name" value="Condensation_dom"/>
</dbReference>
<dbReference type="PANTHER" id="PTHR28037">
    <property type="entry name" value="ALCOHOL O-ACETYLTRANSFERASE 1-RELATED"/>
    <property type="match status" value="1"/>
</dbReference>
<dbReference type="OrthoDB" id="6333174at2759"/>
<evidence type="ECO:0000259" key="1">
    <source>
        <dbReference type="Pfam" id="PF00668"/>
    </source>
</evidence>
<dbReference type="InParanoid" id="A0A1S3H733"/>
<reference evidence="3" key="1">
    <citation type="submission" date="2025-08" db="UniProtKB">
        <authorList>
            <consortium name="RefSeq"/>
        </authorList>
    </citation>
    <scope>IDENTIFICATION</scope>
    <source>
        <tissue evidence="3">Gonads</tissue>
    </source>
</reference>
<dbReference type="RefSeq" id="XP_013381808.1">
    <property type="nucleotide sequence ID" value="XM_013526354.1"/>
</dbReference>
<dbReference type="Gene3D" id="3.30.559.10">
    <property type="entry name" value="Chloramphenicol acetyltransferase-like domain"/>
    <property type="match status" value="1"/>
</dbReference>
<dbReference type="AlphaFoldDB" id="A0A1S3H733"/>
<dbReference type="PANTHER" id="PTHR28037:SF1">
    <property type="entry name" value="ALCOHOL O-ACETYLTRANSFERASE 1-RELATED"/>
    <property type="match status" value="1"/>
</dbReference>
<dbReference type="GO" id="GO:0003824">
    <property type="term" value="F:catalytic activity"/>
    <property type="evidence" value="ECO:0007669"/>
    <property type="project" value="InterPro"/>
</dbReference>
<dbReference type="SUPFAM" id="SSF52777">
    <property type="entry name" value="CoA-dependent acyltransferases"/>
    <property type="match status" value="2"/>
</dbReference>
<dbReference type="Pfam" id="PF00668">
    <property type="entry name" value="Condensation"/>
    <property type="match status" value="1"/>
</dbReference>
<evidence type="ECO:0000313" key="3">
    <source>
        <dbReference type="RefSeq" id="XP_013381808.1"/>
    </source>
</evidence>
<dbReference type="GeneID" id="106152671"/>
<sequence length="508" mass="58091">MTSQATTLRSLGRLENGMFVLHEYGNTTNVFSVWINTKTHVPDDTWERSLILLQKNFPTLRLRVVQQDGKRHFKFMDDPHVDFEAQNLSKPDDWKDLYENLLQVRFDTVNGPLWKAKFLRLPHSKGKKEGVEDSEFGHANILMFVFNHCITDGKSNIIMLSRLVHILNAVIGGEAVEENDITTLKPTTEHLIPKENLKLRLKDAKEIGREIYNNIFPSENLFLKKFPAPQLHEEDTGRTRVVPLKLSVIETENLLAKCKEHRSTVNGIFVSAASIAMSRLINEGSTPRPMNFNTMTSVTFRRYIPEYMGNVLGCFIGPHRLPLSIPADTSDRLWPQAQQITKTFHDALDHDRVLQEYRVLSSLAFEKGIRMAMASKVCDHDFETSNNGDYDLDFPAEDKHVKVTKIVSSTAMQDLHTPCIHYLRKFRGQFLYNLDYATNWMSDKNAHRLANLTVQLMKEASRRNMSTSAGLVAEHSTRASRASRSMSSSSVPYVRGLIRMGQILRFAR</sequence>
<organism evidence="2 3">
    <name type="scientific">Lingula anatina</name>
    <name type="common">Brachiopod</name>
    <name type="synonym">Lingula unguis</name>
    <dbReference type="NCBI Taxonomy" id="7574"/>
    <lineage>
        <taxon>Eukaryota</taxon>
        <taxon>Metazoa</taxon>
        <taxon>Spiralia</taxon>
        <taxon>Lophotrochozoa</taxon>
        <taxon>Brachiopoda</taxon>
        <taxon>Linguliformea</taxon>
        <taxon>Lingulata</taxon>
        <taxon>Lingulida</taxon>
        <taxon>Linguloidea</taxon>
        <taxon>Lingulidae</taxon>
        <taxon>Lingula</taxon>
    </lineage>
</organism>
<keyword evidence="2" id="KW-1185">Reference proteome</keyword>
<evidence type="ECO:0000313" key="2">
    <source>
        <dbReference type="Proteomes" id="UP000085678"/>
    </source>
</evidence>
<dbReference type="Proteomes" id="UP000085678">
    <property type="component" value="Unplaced"/>
</dbReference>
<accession>A0A1S3H733</accession>